<proteinExistence type="predicted"/>
<keyword evidence="2" id="KW-1185">Reference proteome</keyword>
<evidence type="ECO:0000313" key="2">
    <source>
        <dbReference type="Proteomes" id="UP001317870"/>
    </source>
</evidence>
<reference evidence="1 2" key="1">
    <citation type="submission" date="2022-11" db="EMBL/GenBank/DDBJ databases">
        <title>Genome Sequencing of Nocardia sp. ON39_IFM12276 and assembly.</title>
        <authorList>
            <person name="Shimojima M."/>
            <person name="Toyokawa M."/>
            <person name="Uesaka K."/>
        </authorList>
    </citation>
    <scope>NUCLEOTIDE SEQUENCE [LARGE SCALE GENOMIC DNA]</scope>
    <source>
        <strain evidence="1 2">IFM 12276</strain>
    </source>
</reference>
<dbReference type="EMBL" id="AP026978">
    <property type="protein sequence ID" value="BDT97199.1"/>
    <property type="molecule type" value="Genomic_DNA"/>
</dbReference>
<organism evidence="1 2">
    <name type="scientific">Nocardia sputorum</name>
    <dbReference type="NCBI Taxonomy" id="2984338"/>
    <lineage>
        <taxon>Bacteria</taxon>
        <taxon>Bacillati</taxon>
        <taxon>Actinomycetota</taxon>
        <taxon>Actinomycetes</taxon>
        <taxon>Mycobacteriales</taxon>
        <taxon>Nocardiaceae</taxon>
        <taxon>Nocardia</taxon>
    </lineage>
</organism>
<dbReference type="Proteomes" id="UP001317870">
    <property type="component" value="Chromosome"/>
</dbReference>
<accession>A0ABM8CQX3</accession>
<protein>
    <submittedName>
        <fullName evidence="1">Uncharacterized protein</fullName>
    </submittedName>
</protein>
<gene>
    <name evidence="1" type="ORF">IFM12276_02280</name>
</gene>
<sequence>MRLQFLGKGGTEGGGCPSLYATDRGTYAVQGWKTNTVGTVEIPHLLTGFAEPDTFIGATMTDTGRGTFVLSGSPIMDRETLGQMDIYPDETVIEVAKLERTFYGNAASAG</sequence>
<name>A0ABM8CQX3_9NOCA</name>
<evidence type="ECO:0000313" key="1">
    <source>
        <dbReference type="EMBL" id="BDT97199.1"/>
    </source>
</evidence>